<evidence type="ECO:0000313" key="2">
    <source>
        <dbReference type="EMBL" id="GEU91584.1"/>
    </source>
</evidence>
<dbReference type="EMBL" id="BKCJ010010438">
    <property type="protein sequence ID" value="GEU91584.1"/>
    <property type="molecule type" value="Genomic_DNA"/>
</dbReference>
<sequence>IINDGELPYPDPSKYALPDDPSMPHIENIYASPSEGIFTDSSYDNEKVWILVDLPFRKKAIRTKWVYRNKKDERGVVVRNKARLVAHEHRQEEEIDYDEVFAHVARIEAIRIFLAFASYMGFIVYQMDVKSAFLYGIIDEEVYVSQHPGFVDPKFSNKVYKVVKALYGLHQAPRACKELASPKQTALGKDISNPLMAGRLPKTTLPTSELKRIKRMM</sequence>
<feature type="non-terminal residue" evidence="2">
    <location>
        <position position="1"/>
    </location>
</feature>
<organism evidence="2">
    <name type="scientific">Tanacetum cinerariifolium</name>
    <name type="common">Dalmatian daisy</name>
    <name type="synonym">Chrysanthemum cinerariifolium</name>
    <dbReference type="NCBI Taxonomy" id="118510"/>
    <lineage>
        <taxon>Eukaryota</taxon>
        <taxon>Viridiplantae</taxon>
        <taxon>Streptophyta</taxon>
        <taxon>Embryophyta</taxon>
        <taxon>Tracheophyta</taxon>
        <taxon>Spermatophyta</taxon>
        <taxon>Magnoliopsida</taxon>
        <taxon>eudicotyledons</taxon>
        <taxon>Gunneridae</taxon>
        <taxon>Pentapetalae</taxon>
        <taxon>asterids</taxon>
        <taxon>campanulids</taxon>
        <taxon>Asterales</taxon>
        <taxon>Asteraceae</taxon>
        <taxon>Asteroideae</taxon>
        <taxon>Anthemideae</taxon>
        <taxon>Anthemidinae</taxon>
        <taxon>Tanacetum</taxon>
    </lineage>
</organism>
<accession>A0A6L2P432</accession>
<evidence type="ECO:0000259" key="1">
    <source>
        <dbReference type="Pfam" id="PF07727"/>
    </source>
</evidence>
<proteinExistence type="predicted"/>
<dbReference type="InterPro" id="IPR013103">
    <property type="entry name" value="RVT_2"/>
</dbReference>
<dbReference type="AlphaFoldDB" id="A0A6L2P432"/>
<feature type="domain" description="Reverse transcriptase Ty1/copia-type" evidence="1">
    <location>
        <begin position="47"/>
        <end position="176"/>
    </location>
</feature>
<dbReference type="Pfam" id="PF07727">
    <property type="entry name" value="RVT_2"/>
    <property type="match status" value="1"/>
</dbReference>
<name>A0A6L2P432_TANCI</name>
<comment type="caution">
    <text evidence="2">The sequence shown here is derived from an EMBL/GenBank/DDBJ whole genome shotgun (WGS) entry which is preliminary data.</text>
</comment>
<gene>
    <name evidence="2" type="ORF">Tci_063562</name>
</gene>
<protein>
    <submittedName>
        <fullName evidence="2">Copia protein</fullName>
    </submittedName>
</protein>
<reference evidence="2" key="1">
    <citation type="journal article" date="2019" name="Sci. Rep.">
        <title>Draft genome of Tanacetum cinerariifolium, the natural source of mosquito coil.</title>
        <authorList>
            <person name="Yamashiro T."/>
            <person name="Shiraishi A."/>
            <person name="Satake H."/>
            <person name="Nakayama K."/>
        </authorList>
    </citation>
    <scope>NUCLEOTIDE SEQUENCE</scope>
</reference>